<evidence type="ECO:0000313" key="1">
    <source>
        <dbReference type="EMBL" id="CAB4879141.1"/>
    </source>
</evidence>
<gene>
    <name evidence="1" type="ORF">UFOPK3444_01227</name>
</gene>
<name>A0A6J7E9A3_9ZZZZ</name>
<dbReference type="EMBL" id="CAFBLU010000022">
    <property type="protein sequence ID" value="CAB4879141.1"/>
    <property type="molecule type" value="Genomic_DNA"/>
</dbReference>
<dbReference type="SUPFAM" id="SSF55961">
    <property type="entry name" value="Bet v1-like"/>
    <property type="match status" value="1"/>
</dbReference>
<dbReference type="Gene3D" id="3.30.530.20">
    <property type="match status" value="1"/>
</dbReference>
<protein>
    <submittedName>
        <fullName evidence="1">Unannotated protein</fullName>
    </submittedName>
</protein>
<proteinExistence type="predicted"/>
<reference evidence="1" key="1">
    <citation type="submission" date="2020-05" db="EMBL/GenBank/DDBJ databases">
        <authorList>
            <person name="Chiriac C."/>
            <person name="Salcher M."/>
            <person name="Ghai R."/>
            <person name="Kavagutti S V."/>
        </authorList>
    </citation>
    <scope>NUCLEOTIDE SEQUENCE</scope>
</reference>
<dbReference type="Pfam" id="PF10604">
    <property type="entry name" value="Polyketide_cyc2"/>
    <property type="match status" value="1"/>
</dbReference>
<dbReference type="AlphaFoldDB" id="A0A6J7E9A3"/>
<sequence>MNPVTVNTTIARPREEVFDYLVDIANMSEYTDHFLSGWHLTRENSRGKGAGARFRIGAPMNRFDWSDLIYVDTEQPHRIVARGAGGKMNRVKAMSVLTLTQAAGGSTRVEWTWQTVPSKMSDRLLEIVGGKGWWKRKMNRSVRRMKTILEQDRGRGERVTVAGG</sequence>
<dbReference type="InterPro" id="IPR019587">
    <property type="entry name" value="Polyketide_cyclase/dehydratase"/>
</dbReference>
<organism evidence="1">
    <name type="scientific">freshwater metagenome</name>
    <dbReference type="NCBI Taxonomy" id="449393"/>
    <lineage>
        <taxon>unclassified sequences</taxon>
        <taxon>metagenomes</taxon>
        <taxon>ecological metagenomes</taxon>
    </lineage>
</organism>
<accession>A0A6J7E9A3</accession>
<dbReference type="InterPro" id="IPR023393">
    <property type="entry name" value="START-like_dom_sf"/>
</dbReference>